<reference evidence="2 3" key="1">
    <citation type="submission" date="2023-12" db="EMBL/GenBank/DDBJ databases">
        <title>Novel species of the genus Arcicella isolated from rivers.</title>
        <authorList>
            <person name="Lu H."/>
        </authorList>
    </citation>
    <scope>NUCLEOTIDE SEQUENCE [LARGE SCALE GENOMIC DNA]</scope>
    <source>
        <strain evidence="2 3">LMG 21963</strain>
    </source>
</reference>
<keyword evidence="3" id="KW-1185">Reference proteome</keyword>
<comment type="caution">
    <text evidence="2">The sequence shown here is derived from an EMBL/GenBank/DDBJ whole genome shotgun (WGS) entry which is preliminary data.</text>
</comment>
<keyword evidence="1" id="KW-1133">Transmembrane helix</keyword>
<gene>
    <name evidence="2" type="ORF">VB264_16920</name>
</gene>
<dbReference type="Proteomes" id="UP001304671">
    <property type="component" value="Unassembled WGS sequence"/>
</dbReference>
<dbReference type="RefSeq" id="WP_323251145.1">
    <property type="nucleotide sequence ID" value="NZ_JAYFUL010000031.1"/>
</dbReference>
<proteinExistence type="predicted"/>
<protein>
    <recommendedName>
        <fullName evidence="4">TMhelix containing protein</fullName>
    </recommendedName>
</protein>
<keyword evidence="1" id="KW-0812">Transmembrane</keyword>
<organism evidence="2 3">
    <name type="scientific">Arcicella aquatica</name>
    <dbReference type="NCBI Taxonomy" id="217141"/>
    <lineage>
        <taxon>Bacteria</taxon>
        <taxon>Pseudomonadati</taxon>
        <taxon>Bacteroidota</taxon>
        <taxon>Cytophagia</taxon>
        <taxon>Cytophagales</taxon>
        <taxon>Flectobacillaceae</taxon>
        <taxon>Arcicella</taxon>
    </lineage>
</organism>
<evidence type="ECO:0000313" key="2">
    <source>
        <dbReference type="EMBL" id="MEA5259484.1"/>
    </source>
</evidence>
<accession>A0ABU5QRM3</accession>
<sequence length="52" mass="5875">MIDFIKNLTEDAIFQFGLAMFIGFMSVAFFGELLVKSEWVRDVLIGKEGGEN</sequence>
<evidence type="ECO:0000256" key="1">
    <source>
        <dbReference type="SAM" id="Phobius"/>
    </source>
</evidence>
<evidence type="ECO:0008006" key="4">
    <source>
        <dbReference type="Google" id="ProtNLM"/>
    </source>
</evidence>
<evidence type="ECO:0000313" key="3">
    <source>
        <dbReference type="Proteomes" id="UP001304671"/>
    </source>
</evidence>
<feature type="transmembrane region" description="Helical" evidence="1">
    <location>
        <begin position="12"/>
        <end position="35"/>
    </location>
</feature>
<name>A0ABU5QRM3_9BACT</name>
<keyword evidence="1" id="KW-0472">Membrane</keyword>
<dbReference type="EMBL" id="JAYFUL010000031">
    <property type="protein sequence ID" value="MEA5259484.1"/>
    <property type="molecule type" value="Genomic_DNA"/>
</dbReference>